<dbReference type="CDD" id="cd00158">
    <property type="entry name" value="RHOD"/>
    <property type="match status" value="1"/>
</dbReference>
<dbReference type="Pfam" id="PF00581">
    <property type="entry name" value="Rhodanese"/>
    <property type="match status" value="1"/>
</dbReference>
<dbReference type="Proteomes" id="UP000270190">
    <property type="component" value="Unassembled WGS sequence"/>
</dbReference>
<keyword evidence="2" id="KW-0808">Transferase</keyword>
<reference evidence="3" key="1">
    <citation type="submission" date="2018-04" db="EMBL/GenBank/DDBJ databases">
        <authorList>
            <person name="Illikoud N."/>
        </authorList>
    </citation>
    <scope>NUCLEOTIDE SEQUENCE [LARGE SCALE GENOMIC DNA]</scope>
</reference>
<dbReference type="InterPro" id="IPR036873">
    <property type="entry name" value="Rhodanese-like_dom_sf"/>
</dbReference>
<name>A0A2X0QGC3_BROTH</name>
<dbReference type="EMBL" id="OUNC01000010">
    <property type="protein sequence ID" value="SPP27649.1"/>
    <property type="molecule type" value="Genomic_DNA"/>
</dbReference>
<dbReference type="PANTHER" id="PTHR43031:SF17">
    <property type="entry name" value="SULFURTRANSFERASE YTWF-RELATED"/>
    <property type="match status" value="1"/>
</dbReference>
<dbReference type="InterPro" id="IPR050229">
    <property type="entry name" value="GlpE_sulfurtransferase"/>
</dbReference>
<dbReference type="PANTHER" id="PTHR43031">
    <property type="entry name" value="FAD-DEPENDENT OXIDOREDUCTASE"/>
    <property type="match status" value="1"/>
</dbReference>
<evidence type="ECO:0000313" key="3">
    <source>
        <dbReference type="Proteomes" id="UP000270190"/>
    </source>
</evidence>
<dbReference type="AlphaFoldDB" id="A0A2X0QGC3"/>
<feature type="domain" description="Rhodanese" evidence="1">
    <location>
        <begin position="14"/>
        <end position="98"/>
    </location>
</feature>
<dbReference type="RefSeq" id="WP_036027739.1">
    <property type="nucleotide sequence ID" value="NZ_CBCPIX010000002.1"/>
</dbReference>
<dbReference type="Gene3D" id="3.40.250.10">
    <property type="entry name" value="Rhodanese-like domain"/>
    <property type="match status" value="1"/>
</dbReference>
<evidence type="ECO:0000259" key="1">
    <source>
        <dbReference type="PROSITE" id="PS50206"/>
    </source>
</evidence>
<sequence>MKSVTMPAFEQAFKQQPLMLLDVRESDEFSDGHIEGAISVPLSILSEELARLDKKESYHVICLAGGRSARACELLTDEGYDVTNVMGGMSAWPGDVVEG</sequence>
<gene>
    <name evidence="2" type="ORF">BTBSAS_180001</name>
</gene>
<protein>
    <submittedName>
        <fullName evidence="2">Putative rhodanese-related sulfurtransferase</fullName>
    </submittedName>
</protein>
<proteinExistence type="predicted"/>
<dbReference type="PROSITE" id="PS50206">
    <property type="entry name" value="RHODANESE_3"/>
    <property type="match status" value="1"/>
</dbReference>
<dbReference type="SUPFAM" id="SSF52821">
    <property type="entry name" value="Rhodanese/Cell cycle control phosphatase"/>
    <property type="match status" value="1"/>
</dbReference>
<dbReference type="SMART" id="SM00450">
    <property type="entry name" value="RHOD"/>
    <property type="match status" value="1"/>
</dbReference>
<accession>A0A2X0QGC3</accession>
<organism evidence="2 3">
    <name type="scientific">Brochothrix thermosphacta</name>
    <name type="common">Microbacterium thermosphactum</name>
    <dbReference type="NCBI Taxonomy" id="2756"/>
    <lineage>
        <taxon>Bacteria</taxon>
        <taxon>Bacillati</taxon>
        <taxon>Bacillota</taxon>
        <taxon>Bacilli</taxon>
        <taxon>Bacillales</taxon>
        <taxon>Listeriaceae</taxon>
        <taxon>Brochothrix</taxon>
    </lineage>
</organism>
<dbReference type="GO" id="GO:0016740">
    <property type="term" value="F:transferase activity"/>
    <property type="evidence" value="ECO:0007669"/>
    <property type="project" value="UniProtKB-KW"/>
</dbReference>
<dbReference type="InterPro" id="IPR001763">
    <property type="entry name" value="Rhodanese-like_dom"/>
</dbReference>
<evidence type="ECO:0000313" key="2">
    <source>
        <dbReference type="EMBL" id="SPP27649.1"/>
    </source>
</evidence>